<feature type="compositionally biased region" description="Gly residues" evidence="8">
    <location>
        <begin position="253"/>
        <end position="269"/>
    </location>
</feature>
<dbReference type="FunFam" id="1.20.1540.10:FF:000008">
    <property type="entry name" value="RHOMBOID-like protein 13"/>
    <property type="match status" value="1"/>
</dbReference>
<keyword evidence="3" id="KW-0645">Protease</keyword>
<keyword evidence="7 9" id="KW-0472">Membrane</keyword>
<feature type="transmembrane region" description="Helical" evidence="9">
    <location>
        <begin position="61"/>
        <end position="80"/>
    </location>
</feature>
<keyword evidence="6 9" id="KW-1133">Transmembrane helix</keyword>
<evidence type="ECO:0000256" key="1">
    <source>
        <dbReference type="ARBA" id="ARBA00004141"/>
    </source>
</evidence>
<evidence type="ECO:0000313" key="11">
    <source>
        <dbReference type="EMBL" id="PSC69748.1"/>
    </source>
</evidence>
<sequence>MGSEGVLVEALQQPATTAIALLLLAVYLLLHQRHLSYADVGLSYDRVVTHRELWRCAACQVAHLDFIHLAFNLSTLWSLGLVKRTSGLGPGYFLHTTVLLFLLCPAICVLLYHVLIVALKREQYRDVTAVGYSCVLFGWMTLLATRQPGGITMLPLFGLASVPMWLTPWASLLITSLLVPKASFIGHLAGILAGYAAAFGLLSWLSPYWTVSLVAWAALLTGHAAARTQQLTIPYIRLPAAAAGLRLLGGGGSSSSGGGGDVESGGGGAPPAAKM</sequence>
<dbReference type="EMBL" id="LHPF02000024">
    <property type="protein sequence ID" value="PSC69748.1"/>
    <property type="molecule type" value="Genomic_DNA"/>
</dbReference>
<dbReference type="GO" id="GO:0006508">
    <property type="term" value="P:proteolysis"/>
    <property type="evidence" value="ECO:0007669"/>
    <property type="project" value="UniProtKB-KW"/>
</dbReference>
<feature type="transmembrane region" description="Helical" evidence="9">
    <location>
        <begin position="12"/>
        <end position="30"/>
    </location>
</feature>
<dbReference type="Pfam" id="PF01694">
    <property type="entry name" value="Rhomboid"/>
    <property type="match status" value="1"/>
</dbReference>
<accession>A0A2P6V6P8</accession>
<comment type="subcellular location">
    <subcellularLocation>
        <location evidence="1">Membrane</location>
        <topology evidence="1">Multi-pass membrane protein</topology>
    </subcellularLocation>
</comment>
<keyword evidence="4 9" id="KW-0812">Transmembrane</keyword>
<dbReference type="AlphaFoldDB" id="A0A2P6V6P8"/>
<feature type="domain" description="Peptidase S54 rhomboid" evidence="10">
    <location>
        <begin position="51"/>
        <end position="202"/>
    </location>
</feature>
<reference evidence="11 12" key="1">
    <citation type="journal article" date="2018" name="Plant J.">
        <title>Genome sequences of Chlorella sorokiniana UTEX 1602 and Micractinium conductrix SAG 241.80: implications to maltose excretion by a green alga.</title>
        <authorList>
            <person name="Arriola M.B."/>
            <person name="Velmurugan N."/>
            <person name="Zhang Y."/>
            <person name="Plunkett M.H."/>
            <person name="Hondzo H."/>
            <person name="Barney B.M."/>
        </authorList>
    </citation>
    <scope>NUCLEOTIDE SEQUENCE [LARGE SCALE GENOMIC DNA]</scope>
    <source>
        <strain evidence="11 12">SAG 241.80</strain>
    </source>
</reference>
<dbReference type="OrthoDB" id="10257275at2759"/>
<evidence type="ECO:0000256" key="5">
    <source>
        <dbReference type="ARBA" id="ARBA00022801"/>
    </source>
</evidence>
<dbReference type="SUPFAM" id="SSF144091">
    <property type="entry name" value="Rhomboid-like"/>
    <property type="match status" value="1"/>
</dbReference>
<evidence type="ECO:0000256" key="8">
    <source>
        <dbReference type="SAM" id="MobiDB-lite"/>
    </source>
</evidence>
<evidence type="ECO:0000256" key="2">
    <source>
        <dbReference type="ARBA" id="ARBA00009045"/>
    </source>
</evidence>
<evidence type="ECO:0000313" key="12">
    <source>
        <dbReference type="Proteomes" id="UP000239649"/>
    </source>
</evidence>
<dbReference type="InterPro" id="IPR035952">
    <property type="entry name" value="Rhomboid-like_sf"/>
</dbReference>
<evidence type="ECO:0000256" key="3">
    <source>
        <dbReference type="ARBA" id="ARBA00022670"/>
    </source>
</evidence>
<keyword evidence="5" id="KW-0378">Hydrolase</keyword>
<feature type="transmembrane region" description="Helical" evidence="9">
    <location>
        <begin position="127"/>
        <end position="145"/>
    </location>
</feature>
<evidence type="ECO:0000256" key="6">
    <source>
        <dbReference type="ARBA" id="ARBA00022989"/>
    </source>
</evidence>
<feature type="transmembrane region" description="Helical" evidence="9">
    <location>
        <begin position="151"/>
        <end position="172"/>
    </location>
</feature>
<feature type="transmembrane region" description="Helical" evidence="9">
    <location>
        <begin position="92"/>
        <end position="115"/>
    </location>
</feature>
<dbReference type="GO" id="GO:0016020">
    <property type="term" value="C:membrane"/>
    <property type="evidence" value="ECO:0007669"/>
    <property type="project" value="UniProtKB-SubCell"/>
</dbReference>
<comment type="caution">
    <text evidence="11">The sequence shown here is derived from an EMBL/GenBank/DDBJ whole genome shotgun (WGS) entry which is preliminary data.</text>
</comment>
<feature type="region of interest" description="Disordered" evidence="8">
    <location>
        <begin position="253"/>
        <end position="275"/>
    </location>
</feature>
<dbReference type="Proteomes" id="UP000239649">
    <property type="component" value="Unassembled WGS sequence"/>
</dbReference>
<dbReference type="PANTHER" id="PTHR43066:SF1">
    <property type="entry name" value="RHOMBOID PROTEIN 2"/>
    <property type="match status" value="1"/>
</dbReference>
<evidence type="ECO:0000256" key="7">
    <source>
        <dbReference type="ARBA" id="ARBA00023136"/>
    </source>
</evidence>
<evidence type="ECO:0000256" key="9">
    <source>
        <dbReference type="SAM" id="Phobius"/>
    </source>
</evidence>
<proteinExistence type="inferred from homology"/>
<gene>
    <name evidence="11" type="ORF">C2E20_6754</name>
</gene>
<feature type="transmembrane region" description="Helical" evidence="9">
    <location>
        <begin position="208"/>
        <end position="226"/>
    </location>
</feature>
<name>A0A2P6V6P8_9CHLO</name>
<organism evidence="11 12">
    <name type="scientific">Micractinium conductrix</name>
    <dbReference type="NCBI Taxonomy" id="554055"/>
    <lineage>
        <taxon>Eukaryota</taxon>
        <taxon>Viridiplantae</taxon>
        <taxon>Chlorophyta</taxon>
        <taxon>core chlorophytes</taxon>
        <taxon>Trebouxiophyceae</taxon>
        <taxon>Chlorellales</taxon>
        <taxon>Chlorellaceae</taxon>
        <taxon>Chlorella clade</taxon>
        <taxon>Micractinium</taxon>
    </lineage>
</organism>
<dbReference type="PANTHER" id="PTHR43066">
    <property type="entry name" value="RHOMBOID-RELATED PROTEIN"/>
    <property type="match status" value="1"/>
</dbReference>
<evidence type="ECO:0000259" key="10">
    <source>
        <dbReference type="Pfam" id="PF01694"/>
    </source>
</evidence>
<evidence type="ECO:0000256" key="4">
    <source>
        <dbReference type="ARBA" id="ARBA00022692"/>
    </source>
</evidence>
<dbReference type="InterPro" id="IPR022764">
    <property type="entry name" value="Peptidase_S54_rhomboid_dom"/>
</dbReference>
<protein>
    <submittedName>
        <fullName evidence="11">Rhomboid family</fullName>
    </submittedName>
</protein>
<comment type="similarity">
    <text evidence="2">Belongs to the peptidase S54 family.</text>
</comment>
<dbReference type="GO" id="GO:0004252">
    <property type="term" value="F:serine-type endopeptidase activity"/>
    <property type="evidence" value="ECO:0007669"/>
    <property type="project" value="InterPro"/>
</dbReference>
<keyword evidence="12" id="KW-1185">Reference proteome</keyword>
<dbReference type="Gene3D" id="1.20.1540.10">
    <property type="entry name" value="Rhomboid-like"/>
    <property type="match status" value="1"/>
</dbReference>
<feature type="transmembrane region" description="Helical" evidence="9">
    <location>
        <begin position="184"/>
        <end position="202"/>
    </location>
</feature>